<dbReference type="EMBL" id="JAIWYP010000014">
    <property type="protein sequence ID" value="KAH3711619.1"/>
    <property type="molecule type" value="Genomic_DNA"/>
</dbReference>
<keyword evidence="2" id="KW-1185">Reference proteome</keyword>
<evidence type="ECO:0000313" key="1">
    <source>
        <dbReference type="EMBL" id="KAH3711619.1"/>
    </source>
</evidence>
<reference evidence="1" key="2">
    <citation type="submission" date="2020-11" db="EMBL/GenBank/DDBJ databases">
        <authorList>
            <person name="McCartney M.A."/>
            <person name="Auch B."/>
            <person name="Kono T."/>
            <person name="Mallez S."/>
            <person name="Becker A."/>
            <person name="Gohl D.M."/>
            <person name="Silverstein K.A.T."/>
            <person name="Koren S."/>
            <person name="Bechman K.B."/>
            <person name="Herman A."/>
            <person name="Abrahante J.E."/>
            <person name="Garbe J."/>
        </authorList>
    </citation>
    <scope>NUCLEOTIDE SEQUENCE</scope>
    <source>
        <strain evidence="1">Duluth1</strain>
        <tissue evidence="1">Whole animal</tissue>
    </source>
</reference>
<protein>
    <submittedName>
        <fullName evidence="1">Uncharacterized protein</fullName>
    </submittedName>
</protein>
<name>A0A9D4BW47_DREPO</name>
<reference evidence="1" key="1">
    <citation type="journal article" date="2019" name="bioRxiv">
        <title>The Genome of the Zebra Mussel, Dreissena polymorpha: A Resource for Invasive Species Research.</title>
        <authorList>
            <person name="McCartney M.A."/>
            <person name="Auch B."/>
            <person name="Kono T."/>
            <person name="Mallez S."/>
            <person name="Zhang Y."/>
            <person name="Obille A."/>
            <person name="Becker A."/>
            <person name="Abrahante J.E."/>
            <person name="Garbe J."/>
            <person name="Badalamenti J.P."/>
            <person name="Herman A."/>
            <person name="Mangelson H."/>
            <person name="Liachko I."/>
            <person name="Sullivan S."/>
            <person name="Sone E.D."/>
            <person name="Koren S."/>
            <person name="Silverstein K.A.T."/>
            <person name="Beckman K.B."/>
            <person name="Gohl D.M."/>
        </authorList>
    </citation>
    <scope>NUCLEOTIDE SEQUENCE</scope>
    <source>
        <strain evidence="1">Duluth1</strain>
        <tissue evidence="1">Whole animal</tissue>
    </source>
</reference>
<proteinExistence type="predicted"/>
<organism evidence="1 2">
    <name type="scientific">Dreissena polymorpha</name>
    <name type="common">Zebra mussel</name>
    <name type="synonym">Mytilus polymorpha</name>
    <dbReference type="NCBI Taxonomy" id="45954"/>
    <lineage>
        <taxon>Eukaryota</taxon>
        <taxon>Metazoa</taxon>
        <taxon>Spiralia</taxon>
        <taxon>Lophotrochozoa</taxon>
        <taxon>Mollusca</taxon>
        <taxon>Bivalvia</taxon>
        <taxon>Autobranchia</taxon>
        <taxon>Heteroconchia</taxon>
        <taxon>Euheterodonta</taxon>
        <taxon>Imparidentia</taxon>
        <taxon>Neoheterodontei</taxon>
        <taxon>Myida</taxon>
        <taxon>Dreissenoidea</taxon>
        <taxon>Dreissenidae</taxon>
        <taxon>Dreissena</taxon>
    </lineage>
</organism>
<dbReference type="Proteomes" id="UP000828390">
    <property type="component" value="Unassembled WGS sequence"/>
</dbReference>
<accession>A0A9D4BW47</accession>
<sequence length="81" mass="9121">MGITYPMEPVTNVGTLDAYVDIKMNAMDARKVFTSHMTSGETLNVQNAWNRADHAHTMRVAVDVILVFMVEDVTSRVHRDV</sequence>
<evidence type="ECO:0000313" key="2">
    <source>
        <dbReference type="Proteomes" id="UP000828390"/>
    </source>
</evidence>
<gene>
    <name evidence="1" type="ORF">DPMN_071290</name>
</gene>
<dbReference type="AlphaFoldDB" id="A0A9D4BW47"/>
<comment type="caution">
    <text evidence="1">The sequence shown here is derived from an EMBL/GenBank/DDBJ whole genome shotgun (WGS) entry which is preliminary data.</text>
</comment>